<reference evidence="1 2" key="1">
    <citation type="submission" date="2020-02" db="EMBL/GenBank/DDBJ databases">
        <authorList>
            <person name="Ferguson B K."/>
        </authorList>
    </citation>
    <scope>NUCLEOTIDE SEQUENCE [LARGE SCALE GENOMIC DNA]</scope>
</reference>
<dbReference type="Proteomes" id="UP000479190">
    <property type="component" value="Unassembled WGS sequence"/>
</dbReference>
<organism evidence="1 2">
    <name type="scientific">Trichogramma brassicae</name>
    <dbReference type="NCBI Taxonomy" id="86971"/>
    <lineage>
        <taxon>Eukaryota</taxon>
        <taxon>Metazoa</taxon>
        <taxon>Ecdysozoa</taxon>
        <taxon>Arthropoda</taxon>
        <taxon>Hexapoda</taxon>
        <taxon>Insecta</taxon>
        <taxon>Pterygota</taxon>
        <taxon>Neoptera</taxon>
        <taxon>Endopterygota</taxon>
        <taxon>Hymenoptera</taxon>
        <taxon>Apocrita</taxon>
        <taxon>Proctotrupomorpha</taxon>
        <taxon>Chalcidoidea</taxon>
        <taxon>Trichogrammatidae</taxon>
        <taxon>Trichogramma</taxon>
    </lineage>
</organism>
<gene>
    <name evidence="1" type="ORF">TBRA_LOCUS14431</name>
</gene>
<sequence length="164" mass="18351">MFLRLVLFMKYRECRARVSSGLGARLLATYSCSDTQQHMPVQCSYIYAAESPYIYIIYRQAARSSTPALGRWITPPPRAAQPLYIFSFECDVCPHLVSGKLRDLHKTTRLLMKQTVPARCAPAKFRAPQARGIYTHTAHPAHIHFCSFKSFCASPAPEPAGAAT</sequence>
<evidence type="ECO:0000313" key="1">
    <source>
        <dbReference type="EMBL" id="CAB0042837.1"/>
    </source>
</evidence>
<proteinExistence type="predicted"/>
<dbReference type="EMBL" id="CADCXV010001227">
    <property type="protein sequence ID" value="CAB0042837.1"/>
    <property type="molecule type" value="Genomic_DNA"/>
</dbReference>
<evidence type="ECO:0000313" key="2">
    <source>
        <dbReference type="Proteomes" id="UP000479190"/>
    </source>
</evidence>
<dbReference type="AlphaFoldDB" id="A0A6H5IWX3"/>
<keyword evidence="2" id="KW-1185">Reference proteome</keyword>
<accession>A0A6H5IWX3</accession>
<protein>
    <submittedName>
        <fullName evidence="1">Uncharacterized protein</fullName>
    </submittedName>
</protein>
<name>A0A6H5IWX3_9HYME</name>